<dbReference type="InterPro" id="IPR036005">
    <property type="entry name" value="Creatinase/aminopeptidase-like"/>
</dbReference>
<dbReference type="EC" id="3.4.11.18" evidence="6"/>
<dbReference type="HAMAP" id="MF_01974">
    <property type="entry name" value="MetAP_1"/>
    <property type="match status" value="1"/>
</dbReference>
<keyword evidence="1 5" id="KW-0031">Aminopeptidase</keyword>
<dbReference type="PANTHER" id="PTHR43330">
    <property type="entry name" value="METHIONINE AMINOPEPTIDASE"/>
    <property type="match status" value="1"/>
</dbReference>
<comment type="catalytic activity">
    <reaction evidence="5 6">
        <text>Release of N-terminal amino acids, preferentially methionine, from peptides and arylamides.</text>
        <dbReference type="EC" id="3.4.11.18"/>
    </reaction>
</comment>
<evidence type="ECO:0000313" key="9">
    <source>
        <dbReference type="Proteomes" id="UP000007110"/>
    </source>
</evidence>
<evidence type="ECO:0000256" key="4">
    <source>
        <dbReference type="ARBA" id="ARBA00022801"/>
    </source>
</evidence>
<protein>
    <recommendedName>
        <fullName evidence="6">Methionine aminopeptidase</fullName>
        <ecNumber evidence="6">3.4.11.18</ecNumber>
    </recommendedName>
</protein>
<dbReference type="SUPFAM" id="SSF55920">
    <property type="entry name" value="Creatinase/aminopeptidase"/>
    <property type="match status" value="1"/>
</dbReference>
<feature type="binding site" evidence="5">
    <location>
        <position position="195"/>
    </location>
    <ligand>
        <name>a divalent metal cation</name>
        <dbReference type="ChEBI" id="CHEBI:60240"/>
        <label>1</label>
    </ligand>
</feature>
<dbReference type="KEGG" id="spu:582111"/>
<comment type="similarity">
    <text evidence="5">Belongs to the peptidase M24A family. Methionine aminopeptidase type 1 subfamily.</text>
</comment>
<keyword evidence="3 5" id="KW-0479">Metal-binding</keyword>
<keyword evidence="9" id="KW-1185">Reference proteome</keyword>
<accession>A0A7M7HMR9</accession>
<dbReference type="Pfam" id="PF00557">
    <property type="entry name" value="Peptidase_M24"/>
    <property type="match status" value="1"/>
</dbReference>
<reference evidence="9" key="1">
    <citation type="submission" date="2015-02" db="EMBL/GenBank/DDBJ databases">
        <title>Genome sequencing for Strongylocentrotus purpuratus.</title>
        <authorList>
            <person name="Murali S."/>
            <person name="Liu Y."/>
            <person name="Vee V."/>
            <person name="English A."/>
            <person name="Wang M."/>
            <person name="Skinner E."/>
            <person name="Han Y."/>
            <person name="Muzny D.M."/>
            <person name="Worley K.C."/>
            <person name="Gibbs R.A."/>
        </authorList>
    </citation>
    <scope>NUCLEOTIDE SEQUENCE</scope>
</reference>
<dbReference type="AlphaFoldDB" id="A0A7M7HMR9"/>
<evidence type="ECO:0000259" key="7">
    <source>
        <dbReference type="Pfam" id="PF00557"/>
    </source>
</evidence>
<feature type="binding site" evidence="5">
    <location>
        <position position="167"/>
    </location>
    <ligand>
        <name>substrate</name>
    </ligand>
</feature>
<dbReference type="InterPro" id="IPR002467">
    <property type="entry name" value="Pept_M24A_MAP1"/>
</dbReference>
<dbReference type="CDD" id="cd01086">
    <property type="entry name" value="MetAP1"/>
    <property type="match status" value="1"/>
</dbReference>
<dbReference type="Gene3D" id="3.90.230.10">
    <property type="entry name" value="Creatinase/methionine aminopeptidase superfamily"/>
    <property type="match status" value="1"/>
</dbReference>
<dbReference type="InterPro" id="IPR000994">
    <property type="entry name" value="Pept_M24"/>
</dbReference>
<evidence type="ECO:0000256" key="1">
    <source>
        <dbReference type="ARBA" id="ARBA00022438"/>
    </source>
</evidence>
<dbReference type="GO" id="GO:0006508">
    <property type="term" value="P:proteolysis"/>
    <property type="evidence" value="ECO:0007669"/>
    <property type="project" value="UniProtKB-KW"/>
</dbReference>
<keyword evidence="2 5" id="KW-0645">Protease</keyword>
<organism evidence="8 9">
    <name type="scientific">Strongylocentrotus purpuratus</name>
    <name type="common">Purple sea urchin</name>
    <dbReference type="NCBI Taxonomy" id="7668"/>
    <lineage>
        <taxon>Eukaryota</taxon>
        <taxon>Metazoa</taxon>
        <taxon>Echinodermata</taxon>
        <taxon>Eleutherozoa</taxon>
        <taxon>Echinozoa</taxon>
        <taxon>Echinoidea</taxon>
        <taxon>Euechinoidea</taxon>
        <taxon>Echinacea</taxon>
        <taxon>Camarodonta</taxon>
        <taxon>Echinidea</taxon>
        <taxon>Strongylocentrotidae</taxon>
        <taxon>Strongylocentrotus</taxon>
    </lineage>
</organism>
<dbReference type="PANTHER" id="PTHR43330:SF8">
    <property type="entry name" value="METHIONINE AMINOPEPTIDASE 1D, MITOCHONDRIAL"/>
    <property type="match status" value="1"/>
</dbReference>
<keyword evidence="4 5" id="KW-0378">Hydrolase</keyword>
<feature type="binding site" evidence="5">
    <location>
        <position position="195"/>
    </location>
    <ligand>
        <name>a divalent metal cation</name>
        <dbReference type="ChEBI" id="CHEBI:60240"/>
        <label>2</label>
        <note>catalytic</note>
    </ligand>
</feature>
<evidence type="ECO:0000256" key="5">
    <source>
        <dbReference type="HAMAP-Rule" id="MF_03174"/>
    </source>
</evidence>
<dbReference type="OMA" id="YGYNMER"/>
<feature type="binding site" evidence="5">
    <location>
        <position position="184"/>
    </location>
    <ligand>
        <name>a divalent metal cation</name>
        <dbReference type="ChEBI" id="CHEBI:60240"/>
        <label>1</label>
    </ligand>
</feature>
<dbReference type="FunCoup" id="A0A7M7HMR9">
    <property type="interactions" value="210"/>
</dbReference>
<dbReference type="RefSeq" id="XP_011678892.2">
    <property type="nucleotide sequence ID" value="XM_011680590.2"/>
</dbReference>
<comment type="function">
    <text evidence="6">Cotranslationally removes the N-terminal methionine from nascent proteins. The N-terminal methionine is often cleaved when the second residue in the primary sequence is small and uncharged (Met-Ala-, Cys, Gly, Pro, Ser, Thr, or Val).</text>
</comment>
<dbReference type="GO" id="GO:0046872">
    <property type="term" value="F:metal ion binding"/>
    <property type="evidence" value="ECO:0007669"/>
    <property type="project" value="UniProtKB-UniRule"/>
</dbReference>
<comment type="cofactor">
    <cofactor evidence="5">
        <name>Co(2+)</name>
        <dbReference type="ChEBI" id="CHEBI:48828"/>
    </cofactor>
    <cofactor evidence="5">
        <name>Zn(2+)</name>
        <dbReference type="ChEBI" id="CHEBI:29105"/>
    </cofactor>
    <cofactor evidence="5">
        <name>Mn(2+)</name>
        <dbReference type="ChEBI" id="CHEBI:29035"/>
    </cofactor>
    <cofactor evidence="5">
        <name>Fe(2+)</name>
        <dbReference type="ChEBI" id="CHEBI:29033"/>
    </cofactor>
    <text evidence="5">Binds 2 divalent metal cations per subunit. Has a high-affinity and a low affinity metal-binding site. The true nature of the physiological cofactor is under debate. The enzyme is active with cobalt, zinc, manganese or divalent iron ions. Most likely, methionine aminopeptidases function as mononuclear Fe(2+)-metalloproteases under physiological conditions, and the catalytically relevant metal-binding site has been assigned to the histidine-containing high-affinity site.</text>
</comment>
<name>A0A7M7HMR9_STRPU</name>
<proteinExistence type="inferred from homology"/>
<evidence type="ECO:0000256" key="6">
    <source>
        <dbReference type="RuleBase" id="RU003653"/>
    </source>
</evidence>
<dbReference type="InterPro" id="IPR001714">
    <property type="entry name" value="Pept_M24_MAP"/>
</dbReference>
<dbReference type="GO" id="GO:0070006">
    <property type="term" value="F:metalloaminopeptidase activity"/>
    <property type="evidence" value="ECO:0000318"/>
    <property type="project" value="GO_Central"/>
</dbReference>
<evidence type="ECO:0000256" key="2">
    <source>
        <dbReference type="ARBA" id="ARBA00022670"/>
    </source>
</evidence>
<dbReference type="Proteomes" id="UP000007110">
    <property type="component" value="Unassembled WGS sequence"/>
</dbReference>
<sequence length="371" mass="41356">MLKPVLLLSPHCKRAVTKMLCRGCLQQLQKTQTRTAFNIFQKWGKKAEPTTPSNFSIVQAGKVSPMRTVPEGIEMPDYAHAGKPVIAPQRKVFILDHESIQCMREAGKLGRKLLDLTASYIQVGVTTDRLDEVLHQACIDNNAYPSTLNYNCFPKSLCTSVNNVMVHGIPDDRPLEDGDIITADITVYLNGFHADLSETYLVGNVDDAGKRLVEYAKKCRDEAIKVCGPDVPISAIGNTISAIAAEGNYYVSPSFIGHGINTYFHCKPDIWHYANFYPESMMAGLTFTIEPVILESVDRMVTGDDDWTVYAQNHTRSAQFEHTILITKSGFEVLTAGENEDFTVKPIETTSEVDDQAKALHKEDWTFDQKT</sequence>
<dbReference type="NCBIfam" id="TIGR00500">
    <property type="entry name" value="met_pdase_I"/>
    <property type="match status" value="1"/>
</dbReference>
<feature type="binding site" evidence="5">
    <location>
        <position position="265"/>
    </location>
    <ligand>
        <name>substrate</name>
    </ligand>
</feature>
<evidence type="ECO:0000313" key="8">
    <source>
        <dbReference type="EnsemblMetazoa" id="XP_011678892"/>
    </source>
</evidence>
<dbReference type="PRINTS" id="PR00599">
    <property type="entry name" value="MAPEPTIDASE"/>
</dbReference>
<dbReference type="OrthoDB" id="3209743at2759"/>
<feature type="binding site" evidence="5">
    <location>
        <position position="321"/>
    </location>
    <ligand>
        <name>a divalent metal cation</name>
        <dbReference type="ChEBI" id="CHEBI:60240"/>
        <label>1</label>
    </ligand>
</feature>
<feature type="binding site" evidence="5">
    <location>
        <position position="321"/>
    </location>
    <ligand>
        <name>a divalent metal cation</name>
        <dbReference type="ChEBI" id="CHEBI:60240"/>
        <label>2</label>
        <note>catalytic</note>
    </ligand>
</feature>
<dbReference type="PROSITE" id="PS00680">
    <property type="entry name" value="MAP_1"/>
    <property type="match status" value="1"/>
</dbReference>
<dbReference type="InParanoid" id="A0A7M7HMR9"/>
<feature type="domain" description="Peptidase M24" evidence="7">
    <location>
        <begin position="101"/>
        <end position="328"/>
    </location>
</feature>
<dbReference type="GeneID" id="582111"/>
<dbReference type="GO" id="GO:0005739">
    <property type="term" value="C:mitochondrion"/>
    <property type="evidence" value="ECO:0000318"/>
    <property type="project" value="GO_Central"/>
</dbReference>
<feature type="binding site" evidence="5">
    <location>
        <position position="258"/>
    </location>
    <ligand>
        <name>a divalent metal cation</name>
        <dbReference type="ChEBI" id="CHEBI:60240"/>
        <label>2</label>
        <note>catalytic</note>
    </ligand>
</feature>
<dbReference type="EnsemblMetazoa" id="XM_011680590">
    <property type="protein sequence ID" value="XP_011678892"/>
    <property type="gene ID" value="LOC582111"/>
</dbReference>
<feature type="binding site" evidence="5">
    <location>
        <position position="290"/>
    </location>
    <ligand>
        <name>a divalent metal cation</name>
        <dbReference type="ChEBI" id="CHEBI:60240"/>
        <label>2</label>
        <note>catalytic</note>
    </ligand>
</feature>
<reference evidence="8" key="2">
    <citation type="submission" date="2021-01" db="UniProtKB">
        <authorList>
            <consortium name="EnsemblMetazoa"/>
        </authorList>
    </citation>
    <scope>IDENTIFICATION</scope>
</reference>
<dbReference type="GO" id="GO:0004239">
    <property type="term" value="F:initiator methionyl aminopeptidase activity"/>
    <property type="evidence" value="ECO:0007669"/>
    <property type="project" value="UniProtKB-UniRule"/>
</dbReference>
<evidence type="ECO:0000256" key="3">
    <source>
        <dbReference type="ARBA" id="ARBA00022723"/>
    </source>
</evidence>